<proteinExistence type="predicted"/>
<evidence type="ECO:0000313" key="4">
    <source>
        <dbReference type="Proteomes" id="UP000073492"/>
    </source>
</evidence>
<dbReference type="AlphaFoldDB" id="A0A139IW58"/>
<feature type="signal peptide" evidence="2">
    <location>
        <begin position="1"/>
        <end position="18"/>
    </location>
</feature>
<organism evidence="3 4">
    <name type="scientific">Pseudocercospora musae</name>
    <dbReference type="NCBI Taxonomy" id="113226"/>
    <lineage>
        <taxon>Eukaryota</taxon>
        <taxon>Fungi</taxon>
        <taxon>Dikarya</taxon>
        <taxon>Ascomycota</taxon>
        <taxon>Pezizomycotina</taxon>
        <taxon>Dothideomycetes</taxon>
        <taxon>Dothideomycetidae</taxon>
        <taxon>Mycosphaerellales</taxon>
        <taxon>Mycosphaerellaceae</taxon>
        <taxon>Pseudocercospora</taxon>
    </lineage>
</organism>
<evidence type="ECO:0000313" key="3">
    <source>
        <dbReference type="EMBL" id="KXT18978.1"/>
    </source>
</evidence>
<dbReference type="Proteomes" id="UP000073492">
    <property type="component" value="Unassembled WGS sequence"/>
</dbReference>
<feature type="region of interest" description="Disordered" evidence="1">
    <location>
        <begin position="71"/>
        <end position="150"/>
    </location>
</feature>
<name>A0A139IW58_9PEZI</name>
<dbReference type="EMBL" id="LFZO01000001">
    <property type="protein sequence ID" value="KXT18978.1"/>
    <property type="molecule type" value="Genomic_DNA"/>
</dbReference>
<sequence>MRLSTLLPFIGGALLVGAVPTPEAAPLAIPEPVPEAEAIALPEPDAFANLDEDAWDAEVIARREAEATAPALVTEPLADNELEKRQNITTPSTTGTNTSSGSMTVSDSTTNTTGNSTGPTGNCTTSANGTRPANCTLPTNTTTPINGTTPMPPTNATCPALLRQFLAPFSNVPLAQQLCAKVANGTYKKKSKLSSWVDKDVKLFCCCIAKPANKTATKSYKRDLTYTPVDDEVHAPDASVFASVIEEAHKAIDKASNGLYKEESDQPMTVFGPARLQRFAHGGSTIRTRPKSKSYTVTIESG</sequence>
<comment type="caution">
    <text evidence="3">The sequence shown here is derived from an EMBL/GenBank/DDBJ whole genome shotgun (WGS) entry which is preliminary data.</text>
</comment>
<reference evidence="3 4" key="1">
    <citation type="submission" date="2015-07" db="EMBL/GenBank/DDBJ databases">
        <title>Comparative genomics of the Sigatoka disease complex on banana suggests a link between parallel evolutionary changes in Pseudocercospora fijiensis and Pseudocercospora eumusae and increased virulence on the banana host.</title>
        <authorList>
            <person name="Chang T.-C."/>
            <person name="Salvucci A."/>
            <person name="Crous P.W."/>
            <person name="Stergiopoulos I."/>
        </authorList>
    </citation>
    <scope>NUCLEOTIDE SEQUENCE [LARGE SCALE GENOMIC DNA]</scope>
    <source>
        <strain evidence="3 4">CBS 116634</strain>
    </source>
</reference>
<protein>
    <submittedName>
        <fullName evidence="3">Uncharacterized protein</fullName>
    </submittedName>
</protein>
<keyword evidence="2" id="KW-0732">Signal</keyword>
<feature type="compositionally biased region" description="Low complexity" evidence="1">
    <location>
        <begin position="89"/>
        <end position="149"/>
    </location>
</feature>
<evidence type="ECO:0000256" key="2">
    <source>
        <dbReference type="SAM" id="SignalP"/>
    </source>
</evidence>
<evidence type="ECO:0000256" key="1">
    <source>
        <dbReference type="SAM" id="MobiDB-lite"/>
    </source>
</evidence>
<keyword evidence="4" id="KW-1185">Reference proteome</keyword>
<accession>A0A139IW58</accession>
<feature type="chain" id="PRO_5007297755" evidence="2">
    <location>
        <begin position="19"/>
        <end position="302"/>
    </location>
</feature>
<dbReference type="OrthoDB" id="10578784at2759"/>
<gene>
    <name evidence="3" type="ORF">AC579_8738</name>
</gene>